<proteinExistence type="predicted"/>
<feature type="region of interest" description="Disordered" evidence="1">
    <location>
        <begin position="433"/>
        <end position="484"/>
    </location>
</feature>
<feature type="compositionally biased region" description="Basic and acidic residues" evidence="1">
    <location>
        <begin position="528"/>
        <end position="549"/>
    </location>
</feature>
<evidence type="ECO:0000313" key="4">
    <source>
        <dbReference type="Proteomes" id="UP000309038"/>
    </source>
</evidence>
<protein>
    <recommendedName>
        <fullName evidence="5">Myosin-binding domain-containing protein</fullName>
    </recommendedName>
</protein>
<sequence>MAQPIFDEHPLHEYFRETGETAEPMPGGNPELVAEVGVDELKSSALANTTAVEESHPSPHGSPLSASDPGAIPQAVAIVSIAVLALAIGYEFLAILLLAVALYVARAVSPTSDQNDVATLTLDAVSELIGAGNVWDSAVNEAMMIVEKEERTPSAYYGPTSPLSPISSLRVAIQSSLHTTQSQCDNVRKLLSALTSPTQLSQLSEMYAPASPIKSSFTSSDHPRPLSDPVAAWRNRTTLPANASPLNKRATWNGSYASMALAGRQSPLSPMKKREKTEGKRRSELTTFFNLNDAPSMTVSAPPSPLSQRILQDVQEEEDHSESELPYMKDDEVFGVAALDLQPHVDAISSALSDAREHLEQCVASLRDDSAKDGNVSMMPAADGSLQDLFTEGDENIGNHALQAYDRLRKELGYALRECERGRERLLDAITASHPADPPEEEDSDLSSAVPPLGLDTSSDESTGLESPFAFPSKEGHPDSSTIVVEPSSTFVDDASEHLLVTASSHHLPPPGVEQVFEADSGGGTPFTRERSKMSREERIRLTKARRESGINGIESGLSSEPEPGSTREKWGPGGEVVQELKDVIWKVGEKRRKMTELAVPPHPVMRIVVDQPDEGSWTQDNSIRLGAPDAEEKDVS</sequence>
<evidence type="ECO:0000313" key="3">
    <source>
        <dbReference type="EMBL" id="THG96918.1"/>
    </source>
</evidence>
<feature type="compositionally biased region" description="Polar residues" evidence="1">
    <location>
        <begin position="456"/>
        <end position="465"/>
    </location>
</feature>
<gene>
    <name evidence="3" type="ORF">EW026_g5006</name>
</gene>
<feature type="region of interest" description="Disordered" evidence="1">
    <location>
        <begin position="504"/>
        <end position="575"/>
    </location>
</feature>
<comment type="caution">
    <text evidence="3">The sequence shown here is derived from an EMBL/GenBank/DDBJ whole genome shotgun (WGS) entry which is preliminary data.</text>
</comment>
<keyword evidence="2" id="KW-0812">Transmembrane</keyword>
<evidence type="ECO:0008006" key="5">
    <source>
        <dbReference type="Google" id="ProtNLM"/>
    </source>
</evidence>
<feature type="compositionally biased region" description="Low complexity" evidence="1">
    <location>
        <begin position="555"/>
        <end position="565"/>
    </location>
</feature>
<name>A0A4S4KFG6_9APHY</name>
<dbReference type="AlphaFoldDB" id="A0A4S4KFG6"/>
<evidence type="ECO:0000256" key="1">
    <source>
        <dbReference type="SAM" id="MobiDB-lite"/>
    </source>
</evidence>
<keyword evidence="2" id="KW-0472">Membrane</keyword>
<keyword evidence="4" id="KW-1185">Reference proteome</keyword>
<dbReference type="Proteomes" id="UP000309038">
    <property type="component" value="Unassembled WGS sequence"/>
</dbReference>
<accession>A0A4S4KFG6</accession>
<organism evidence="3 4">
    <name type="scientific">Hermanssonia centrifuga</name>
    <dbReference type="NCBI Taxonomy" id="98765"/>
    <lineage>
        <taxon>Eukaryota</taxon>
        <taxon>Fungi</taxon>
        <taxon>Dikarya</taxon>
        <taxon>Basidiomycota</taxon>
        <taxon>Agaricomycotina</taxon>
        <taxon>Agaricomycetes</taxon>
        <taxon>Polyporales</taxon>
        <taxon>Meruliaceae</taxon>
        <taxon>Hermanssonia</taxon>
    </lineage>
</organism>
<evidence type="ECO:0000256" key="2">
    <source>
        <dbReference type="SAM" id="Phobius"/>
    </source>
</evidence>
<feature type="region of interest" description="Disordered" evidence="1">
    <location>
        <begin position="48"/>
        <end position="67"/>
    </location>
</feature>
<feature type="region of interest" description="Disordered" evidence="1">
    <location>
        <begin position="611"/>
        <end position="637"/>
    </location>
</feature>
<reference evidence="3 4" key="1">
    <citation type="submission" date="2019-02" db="EMBL/GenBank/DDBJ databases">
        <title>Genome sequencing of the rare red list fungi Phlebia centrifuga.</title>
        <authorList>
            <person name="Buettner E."/>
            <person name="Kellner H."/>
        </authorList>
    </citation>
    <scope>NUCLEOTIDE SEQUENCE [LARGE SCALE GENOMIC DNA]</scope>
    <source>
        <strain evidence="3 4">DSM 108282</strain>
    </source>
</reference>
<keyword evidence="2" id="KW-1133">Transmembrane helix</keyword>
<dbReference type="EMBL" id="SGPJ01000201">
    <property type="protein sequence ID" value="THG96918.1"/>
    <property type="molecule type" value="Genomic_DNA"/>
</dbReference>
<feature type="transmembrane region" description="Helical" evidence="2">
    <location>
        <begin position="75"/>
        <end position="105"/>
    </location>
</feature>